<dbReference type="PANTHER" id="PTHR10663:SF333">
    <property type="entry name" value="PROTEIN MON2 HOMOLOG"/>
    <property type="match status" value="1"/>
</dbReference>
<dbReference type="InterPro" id="IPR016024">
    <property type="entry name" value="ARM-type_fold"/>
</dbReference>
<dbReference type="Pfam" id="PF16213">
    <property type="entry name" value="DCB"/>
    <property type="match status" value="1"/>
</dbReference>
<evidence type="ECO:0000313" key="8">
    <source>
        <dbReference type="EMBL" id="GAA99507.1"/>
    </source>
</evidence>
<dbReference type="FunCoup" id="G7E8N9">
    <property type="interactions" value="443"/>
</dbReference>
<sequence>MASLSFLTTELQLLSVEAKRKNPEVKDAADKALTLLRTSPEQALADLRQESAALAGQTPILLQPILLGCQTRVPKVVAISIGSLQRLVGVRGAITSSNISPVLQTLRSVLSQGVEIQLKILQTLVSLLTTANAVIHGEMLAELLLLSFRLQESKIGVVSSTAAATLRQLVMIIYEGVVQEDRTINDADDSVQLDGTSFQVSLDSGEMLKLGPSAHDAYLVFQDLCLLVKGEPAVFLQLKSLPRTFGLELVESVLSDFWPVFKKHPELLNQLRTTLSPLLITALAEKPTFSASLRLMRVIFLLLKQFNDDLVDESEVFLSMFVRILSAPEADQASLTSVSTPTIEHPPSAAHALSREASPPWMRILALEIFRGLCSDFELLRKFWNRYDAAQTISSAADRKSTSVFLPMISSFNRLATERPQLLGVGAEIMSGSSSGAMPSEYSVSGMLDGMVEMATQAANSVGVIGTGHATSLSASTAAMKLQCIDQLDKSDAPPIPETYQSLLTLHCLVSIANGLANFVLPLYNTQARQRPRSAGEPINMAQGVLDLTTLESDLQDRLKSAQAMSDAGWPALLASLSFFVSANIDEELFHDTLKAMQAVCNVCGVLGLQTPRDAFLTSLCKFAIPPAILTSLITSIEPSKPANDTISPLALSSQPMMLSLRNLACLKALLNVAQFLAGSLDAAWFHIFATLANADFVLRTDSARRQKQRQINVPISSTSSPMKARTPSSSGQSAQQLAQKASLYEADAKDVHLGMTKVFDASKTLEDEAFRWFIAALCRLNGEMLGLAVNDLGEPADLSKSAEPAPAESPVTAKTGRRRQADASVVRILRQGESSFAMTKICDIAVLNIHRLIYRDARMGWSLVTSHLLAIAQWPEGNHLTRTQAADALDQILAVAPRNVSNSSEEHRSQVQEQVLLVLAQQASPQSPPSSTDVEVRRLSLETLFKIIESSGHSFVGNWHRVFTMLRAACPLNDDSARVPALVRMSFPSLQLICSDFLASLDPQALHMCVDTLADYAKQTADINVALTSGGLLWNVSDHIQGRRSEDELGFGTLWLTLLARLLTLQQDERQEVRDGSIQTLYRCVLLYGGALDASTWDKVLWDIIFPLFRSLSSSSYASASRVPEQSVSKEAEEARTLLVKQWSDSRILAMGFNGQLFHDYILKIANTERFAEAWRMMLAQLVEAYTSGQDAVATAAMTSLGKMLAAPMEDSSSYSERLGEAWQAAWDAWASMGALLRPGVPVESKDASFSQATLRAFVEVAKPLLGRSLLSLNLQRSVQVLAIMHDVQLWNRSDDYRPDVDSLTNVQQSVLEVIDLLDLSVPGVSSRVLVELSDYATFAYTTALPSPTSPSPVRRLTFVALAKDTMPRIGGLYTKHAGSLELYTSAAVEHVLAAFAIPMKLKYECPPPAKFGNDLPLWKTATNLFMDLATLLIRTIVKIRSDLPPKTYAMIWQQLVSTIAGGLLADNKPVRNLSSAAQIEAEEYDRQLLNFIEASILPHVSHVSIEDTTLLRLATTLQNCSRLYDLILPSHDSRKAKAKALAMQDGASEARFAQSFEEQAAGHCIGTTAEIEEVTRPRWAFWSFNVLAKLVAADPTNDTAEASRMARLALPIYLSRCIAAVKTYIADATCRGKLPFPRIRVDELSYVMKSLLDLELREGCFQAAFADHHGQKNGKATHHRAILVDELQRSPAAHLFHIYPLLLTLNGMTEIALTMPPPVRQKSSGMFSRRTSSNATATLTSEPRDARTLSRLCLERVGRTIALGDTLVL</sequence>
<comment type="caution">
    <text evidence="8">The sequence shown here is derived from an EMBL/GenBank/DDBJ whole genome shotgun (WGS) entry which is preliminary data.</text>
</comment>
<dbReference type="OrthoDB" id="294853at2759"/>
<feature type="compositionally biased region" description="Polar residues" evidence="4">
    <location>
        <begin position="710"/>
        <end position="722"/>
    </location>
</feature>
<feature type="domain" description="Mon2 C-terminal" evidence="6">
    <location>
        <begin position="1358"/>
        <end position="1653"/>
    </location>
</feature>
<evidence type="ECO:0000259" key="7">
    <source>
        <dbReference type="Pfam" id="PF16213"/>
    </source>
</evidence>
<dbReference type="EMBL" id="BABT02000220">
    <property type="protein sequence ID" value="GAA99507.1"/>
    <property type="molecule type" value="Genomic_DNA"/>
</dbReference>
<dbReference type="Pfam" id="PF12783">
    <property type="entry name" value="Sec7-like_HUS"/>
    <property type="match status" value="1"/>
</dbReference>
<dbReference type="Proteomes" id="UP000009131">
    <property type="component" value="Unassembled WGS sequence"/>
</dbReference>
<evidence type="ECO:0000313" key="9">
    <source>
        <dbReference type="Proteomes" id="UP000009131"/>
    </source>
</evidence>
<dbReference type="eggNOG" id="KOG1848">
    <property type="taxonomic scope" value="Eukaryota"/>
</dbReference>
<dbReference type="GO" id="GO:0005794">
    <property type="term" value="C:Golgi apparatus"/>
    <property type="evidence" value="ECO:0007669"/>
    <property type="project" value="UniProtKB-ARBA"/>
</dbReference>
<feature type="region of interest" description="Disordered" evidence="4">
    <location>
        <begin position="798"/>
        <end position="819"/>
    </location>
</feature>
<keyword evidence="2" id="KW-0813">Transport</keyword>
<feature type="compositionally biased region" description="Polar residues" evidence="4">
    <location>
        <begin position="1723"/>
        <end position="1743"/>
    </location>
</feature>
<dbReference type="InterPro" id="IPR032817">
    <property type="entry name" value="Mon2_C"/>
</dbReference>
<reference evidence="8 9" key="1">
    <citation type="journal article" date="2011" name="J. Gen. Appl. Microbiol.">
        <title>Draft genome sequencing of the enigmatic basidiomycete Mixia osmundae.</title>
        <authorList>
            <person name="Nishida H."/>
            <person name="Nagatsuka Y."/>
            <person name="Sugiyama J."/>
        </authorList>
    </citation>
    <scope>NUCLEOTIDE SEQUENCE [LARGE SCALE GENOMIC DNA]</scope>
    <source>
        <strain evidence="9">CBS 9802 / IAM 14324 / JCM 22182 / KY 12970</strain>
    </source>
</reference>
<gene>
    <name evidence="8" type="primary">Mo06208</name>
    <name evidence="8" type="ORF">E5Q_06208</name>
</gene>
<dbReference type="InterPro" id="IPR032629">
    <property type="entry name" value="DCB_dom"/>
</dbReference>
<feature type="domain" description="Mon2 C-terminal" evidence="6">
    <location>
        <begin position="1052"/>
        <end position="1207"/>
    </location>
</feature>
<evidence type="ECO:0000256" key="2">
    <source>
        <dbReference type="ARBA" id="ARBA00022448"/>
    </source>
</evidence>
<dbReference type="HOGENOM" id="CLU_001169_1_0_1"/>
<evidence type="ECO:0000259" key="6">
    <source>
        <dbReference type="Pfam" id="PF16206"/>
    </source>
</evidence>
<protein>
    <recommendedName>
        <fullName evidence="10">Protein MON2 homolog</fullName>
    </recommendedName>
</protein>
<organism evidence="8 9">
    <name type="scientific">Mixia osmundae (strain CBS 9802 / IAM 14324 / JCM 22182 / KY 12970)</name>
    <dbReference type="NCBI Taxonomy" id="764103"/>
    <lineage>
        <taxon>Eukaryota</taxon>
        <taxon>Fungi</taxon>
        <taxon>Dikarya</taxon>
        <taxon>Basidiomycota</taxon>
        <taxon>Pucciniomycotina</taxon>
        <taxon>Mixiomycetes</taxon>
        <taxon>Mixiales</taxon>
        <taxon>Mixiaceae</taxon>
        <taxon>Mixia</taxon>
    </lineage>
</organism>
<evidence type="ECO:0000256" key="3">
    <source>
        <dbReference type="ARBA" id="ARBA00022927"/>
    </source>
</evidence>
<feature type="domain" description="Mon2 C-terminal" evidence="6">
    <location>
        <begin position="997"/>
        <end position="1044"/>
    </location>
</feature>
<dbReference type="Pfam" id="PF16206">
    <property type="entry name" value="Mon2_C"/>
    <property type="match status" value="3"/>
</dbReference>
<feature type="region of interest" description="Disordered" evidence="4">
    <location>
        <begin position="1722"/>
        <end position="1745"/>
    </location>
</feature>
<dbReference type="GO" id="GO:0015031">
    <property type="term" value="P:protein transport"/>
    <property type="evidence" value="ECO:0007669"/>
    <property type="project" value="UniProtKB-KW"/>
</dbReference>
<accession>G7E8N9</accession>
<dbReference type="InParanoid" id="G7E8N9"/>
<dbReference type="SUPFAM" id="SSF48371">
    <property type="entry name" value="ARM repeat"/>
    <property type="match status" value="1"/>
</dbReference>
<evidence type="ECO:0008006" key="10">
    <source>
        <dbReference type="Google" id="ProtNLM"/>
    </source>
</evidence>
<evidence type="ECO:0000259" key="5">
    <source>
        <dbReference type="Pfam" id="PF12783"/>
    </source>
</evidence>
<dbReference type="InterPro" id="IPR032691">
    <property type="entry name" value="Mon2/Sec7/BIG1-like_HUS"/>
</dbReference>
<dbReference type="PANTHER" id="PTHR10663">
    <property type="entry name" value="GUANYL-NUCLEOTIDE EXCHANGE FACTOR"/>
    <property type="match status" value="1"/>
</dbReference>
<feature type="domain" description="Mon2/Sec7/BIG1-like HUS" evidence="5">
    <location>
        <begin position="214"/>
        <end position="391"/>
    </location>
</feature>
<dbReference type="STRING" id="764103.G7E8N9"/>
<name>G7E8N9_MIXOS</name>
<evidence type="ECO:0000256" key="1">
    <source>
        <dbReference type="ARBA" id="ARBA00008144"/>
    </source>
</evidence>
<comment type="similarity">
    <text evidence="1">Belongs to the MON2 family.</text>
</comment>
<proteinExistence type="inferred from homology"/>
<keyword evidence="9" id="KW-1185">Reference proteome</keyword>
<dbReference type="OMA" id="AWRLCLN"/>
<keyword evidence="3" id="KW-0653">Protein transport</keyword>
<dbReference type="RefSeq" id="XP_014568736.1">
    <property type="nucleotide sequence ID" value="XM_014713250.1"/>
</dbReference>
<reference evidence="8 9" key="2">
    <citation type="journal article" date="2012" name="Open Biol.">
        <title>Characteristics of nucleosomes and linker DNA regions on the genome of the basidiomycete Mixia osmundae revealed by mono- and dinucleosome mapping.</title>
        <authorList>
            <person name="Nishida H."/>
            <person name="Kondo S."/>
            <person name="Matsumoto T."/>
            <person name="Suzuki Y."/>
            <person name="Yoshikawa H."/>
            <person name="Taylor T.D."/>
            <person name="Sugiyama J."/>
        </authorList>
    </citation>
    <scope>NUCLEOTIDE SEQUENCE [LARGE SCALE GENOMIC DNA]</scope>
    <source>
        <strain evidence="9">CBS 9802 / IAM 14324 / JCM 22182 / KY 12970</strain>
    </source>
</reference>
<feature type="domain" description="Mon2/Sec7/BIG1-like dimerisation and cyclophilin-binding" evidence="7">
    <location>
        <begin position="4"/>
        <end position="181"/>
    </location>
</feature>
<evidence type="ECO:0000256" key="4">
    <source>
        <dbReference type="SAM" id="MobiDB-lite"/>
    </source>
</evidence>
<feature type="region of interest" description="Disordered" evidence="4">
    <location>
        <begin position="709"/>
        <end position="737"/>
    </location>
</feature>